<comment type="similarity">
    <text evidence="1 6">Belongs to the sigma-70 factor family. ECF subfamily.</text>
</comment>
<dbReference type="RefSeq" id="WP_264435132.1">
    <property type="nucleotide sequence ID" value="NZ_CP081495.1"/>
</dbReference>
<feature type="domain" description="RNA polymerase sigma-70 region 2" evidence="7">
    <location>
        <begin position="26"/>
        <end position="92"/>
    </location>
</feature>
<dbReference type="InterPro" id="IPR007627">
    <property type="entry name" value="RNA_pol_sigma70_r2"/>
</dbReference>
<evidence type="ECO:0000256" key="1">
    <source>
        <dbReference type="ARBA" id="ARBA00010641"/>
    </source>
</evidence>
<dbReference type="NCBIfam" id="TIGR02937">
    <property type="entry name" value="sigma70-ECF"/>
    <property type="match status" value="1"/>
</dbReference>
<gene>
    <name evidence="9" type="ORF">K5I29_06740</name>
</gene>
<dbReference type="InterPro" id="IPR000838">
    <property type="entry name" value="RNA_pol_sigma70_ECF_CS"/>
</dbReference>
<keyword evidence="2 6" id="KW-0805">Transcription regulation</keyword>
<evidence type="ECO:0000313" key="9">
    <source>
        <dbReference type="EMBL" id="UYW02562.1"/>
    </source>
</evidence>
<dbReference type="CDD" id="cd06171">
    <property type="entry name" value="Sigma70_r4"/>
    <property type="match status" value="1"/>
</dbReference>
<evidence type="ECO:0000256" key="3">
    <source>
        <dbReference type="ARBA" id="ARBA00023082"/>
    </source>
</evidence>
<dbReference type="SUPFAM" id="SSF88659">
    <property type="entry name" value="Sigma3 and sigma4 domains of RNA polymerase sigma factors"/>
    <property type="match status" value="1"/>
</dbReference>
<evidence type="ECO:0000259" key="7">
    <source>
        <dbReference type="Pfam" id="PF04542"/>
    </source>
</evidence>
<proteinExistence type="inferred from homology"/>
<accession>A0ABY6M3R0</accession>
<dbReference type="Pfam" id="PF08281">
    <property type="entry name" value="Sigma70_r4_2"/>
    <property type="match status" value="1"/>
</dbReference>
<keyword evidence="3 6" id="KW-0731">Sigma factor</keyword>
<evidence type="ECO:0000313" key="10">
    <source>
        <dbReference type="Proteomes" id="UP001163328"/>
    </source>
</evidence>
<reference evidence="9" key="1">
    <citation type="submission" date="2021-08" db="EMBL/GenBank/DDBJ databases">
        <title>Flavobacterium sp. strain CC-SYL302.</title>
        <authorList>
            <person name="Lin S.-Y."/>
            <person name="Lee T.-H."/>
            <person name="Young C.-C."/>
        </authorList>
    </citation>
    <scope>NUCLEOTIDE SEQUENCE</scope>
    <source>
        <strain evidence="9">CC-SYL302</strain>
    </source>
</reference>
<dbReference type="PANTHER" id="PTHR43133">
    <property type="entry name" value="RNA POLYMERASE ECF-TYPE SIGMA FACTO"/>
    <property type="match status" value="1"/>
</dbReference>
<dbReference type="InterPro" id="IPR039425">
    <property type="entry name" value="RNA_pol_sigma-70-like"/>
</dbReference>
<keyword evidence="4 6" id="KW-0238">DNA-binding</keyword>
<keyword evidence="10" id="KW-1185">Reference proteome</keyword>
<feature type="domain" description="RNA polymerase sigma factor 70 region 4 type 2" evidence="8">
    <location>
        <begin position="122"/>
        <end position="174"/>
    </location>
</feature>
<organism evidence="9 10">
    <name type="scientific">Flavobacterium agricola</name>
    <dbReference type="NCBI Taxonomy" id="2870839"/>
    <lineage>
        <taxon>Bacteria</taxon>
        <taxon>Pseudomonadati</taxon>
        <taxon>Bacteroidota</taxon>
        <taxon>Flavobacteriia</taxon>
        <taxon>Flavobacteriales</taxon>
        <taxon>Flavobacteriaceae</taxon>
        <taxon>Flavobacterium</taxon>
    </lineage>
</organism>
<evidence type="ECO:0000256" key="6">
    <source>
        <dbReference type="RuleBase" id="RU000716"/>
    </source>
</evidence>
<dbReference type="Proteomes" id="UP001163328">
    <property type="component" value="Chromosome"/>
</dbReference>
<keyword evidence="5 6" id="KW-0804">Transcription</keyword>
<dbReference type="SUPFAM" id="SSF88946">
    <property type="entry name" value="Sigma2 domain of RNA polymerase sigma factors"/>
    <property type="match status" value="1"/>
</dbReference>
<protein>
    <recommendedName>
        <fullName evidence="6">RNA polymerase sigma factor</fullName>
    </recommendedName>
</protein>
<dbReference type="EMBL" id="CP081495">
    <property type="protein sequence ID" value="UYW02562.1"/>
    <property type="molecule type" value="Genomic_DNA"/>
</dbReference>
<sequence>MQENEKQFINELLSPKTQNQAFKKLIGLYKVQLYHHIRNIVLNHDDTDDVLQNTFIKVFSNLDSFNQESKLSTWLYRIATNEALNHLNSKARKNGLQTDEITESAATNLHSDLYFDGDEVQRKLQQAINTLPEKQKLVFNMKYFQDLKYEEIAQILNTSVGGLKASYHLAVKKIETFFNSD</sequence>
<evidence type="ECO:0000259" key="8">
    <source>
        <dbReference type="Pfam" id="PF08281"/>
    </source>
</evidence>
<dbReference type="Pfam" id="PF04542">
    <property type="entry name" value="Sigma70_r2"/>
    <property type="match status" value="1"/>
</dbReference>
<dbReference type="InterPro" id="IPR013324">
    <property type="entry name" value="RNA_pol_sigma_r3/r4-like"/>
</dbReference>
<dbReference type="PANTHER" id="PTHR43133:SF51">
    <property type="entry name" value="RNA POLYMERASE SIGMA FACTOR"/>
    <property type="match status" value="1"/>
</dbReference>
<name>A0ABY6M3R0_9FLAO</name>
<evidence type="ECO:0000256" key="5">
    <source>
        <dbReference type="ARBA" id="ARBA00023163"/>
    </source>
</evidence>
<dbReference type="PROSITE" id="PS01063">
    <property type="entry name" value="SIGMA70_ECF"/>
    <property type="match status" value="1"/>
</dbReference>
<dbReference type="Gene3D" id="1.10.10.10">
    <property type="entry name" value="Winged helix-like DNA-binding domain superfamily/Winged helix DNA-binding domain"/>
    <property type="match status" value="1"/>
</dbReference>
<evidence type="ECO:0000256" key="4">
    <source>
        <dbReference type="ARBA" id="ARBA00023125"/>
    </source>
</evidence>
<dbReference type="InterPro" id="IPR013249">
    <property type="entry name" value="RNA_pol_sigma70_r4_t2"/>
</dbReference>
<dbReference type="InterPro" id="IPR013325">
    <property type="entry name" value="RNA_pol_sigma_r2"/>
</dbReference>
<dbReference type="InterPro" id="IPR014284">
    <property type="entry name" value="RNA_pol_sigma-70_dom"/>
</dbReference>
<evidence type="ECO:0000256" key="2">
    <source>
        <dbReference type="ARBA" id="ARBA00023015"/>
    </source>
</evidence>
<dbReference type="Gene3D" id="1.10.1740.10">
    <property type="match status" value="1"/>
</dbReference>
<dbReference type="InterPro" id="IPR036388">
    <property type="entry name" value="WH-like_DNA-bd_sf"/>
</dbReference>